<comment type="catalytic activity">
    <reaction evidence="13 15">
        <text>Couples ATP hydrolysis with the unwinding of duplex DNA by translocating in the 3'-5' direction.</text>
        <dbReference type="EC" id="5.6.2.4"/>
    </reaction>
</comment>
<evidence type="ECO:0000313" key="21">
    <source>
        <dbReference type="Proteomes" id="UP000294599"/>
    </source>
</evidence>
<keyword evidence="1 15" id="KW-0540">Nuclease</keyword>
<evidence type="ECO:0000256" key="14">
    <source>
        <dbReference type="ARBA" id="ARBA00048988"/>
    </source>
</evidence>
<dbReference type="InterPro" id="IPR027417">
    <property type="entry name" value="P-loop_NTPase"/>
</dbReference>
<keyword evidence="10 15" id="KW-0238">DNA-binding</keyword>
<feature type="domain" description="UvrD-like helicase ATP-binding" evidence="18">
    <location>
        <begin position="1"/>
        <end position="462"/>
    </location>
</feature>
<evidence type="ECO:0000256" key="13">
    <source>
        <dbReference type="ARBA" id="ARBA00034617"/>
    </source>
</evidence>
<comment type="function">
    <text evidence="15">A helicase/nuclease that prepares dsDNA breaks (DSB) for recombinational DNA repair. Binds to DSBs and unwinds DNA via a highly rapid and processive ATP-dependent bidirectional helicase activity. Unwinds dsDNA until it encounters a Chi (crossover hotspot instigator) sequence from the 3' direction. Cuts ssDNA a few nucleotides 3' to the Chi site. The properties and activities of the enzyme are changed at Chi. The Chi-altered holoenzyme produces a long 3'-ssDNA overhang and facilitates RecA-binding to the ssDNA for homologous DNA recombination and repair. Holoenzyme degrades any linearized DNA that is unable to undergo homologous recombination. In the holoenzyme this subunit contributes ATPase, 3'-5' helicase, exonuclease activity and loads RecA onto ssDNA.</text>
</comment>
<dbReference type="InterPro" id="IPR014017">
    <property type="entry name" value="DNA_helicase_UvrD-like_C"/>
</dbReference>
<dbReference type="Pfam" id="PF00580">
    <property type="entry name" value="UvrD-helicase"/>
    <property type="match status" value="1"/>
</dbReference>
<comment type="cofactor">
    <cofactor evidence="15">
        <name>Mg(2+)</name>
        <dbReference type="ChEBI" id="CHEBI:18420"/>
    </cofactor>
    <text evidence="15">Binds 1 Mg(2+) ion per subunit.</text>
</comment>
<dbReference type="InterPro" id="IPR014016">
    <property type="entry name" value="UvrD-like_ATP-bd"/>
</dbReference>
<feature type="binding site" evidence="15">
    <location>
        <position position="1090"/>
    </location>
    <ligand>
        <name>Mg(2+)</name>
        <dbReference type="ChEBI" id="CHEBI:18420"/>
    </ligand>
</feature>
<evidence type="ECO:0000256" key="7">
    <source>
        <dbReference type="ARBA" id="ARBA00022839"/>
    </source>
</evidence>
<keyword evidence="7 15" id="KW-0269">Exonuclease</keyword>
<comment type="similarity">
    <text evidence="15">Belongs to the helicase family. UvrD subfamily.</text>
</comment>
<dbReference type="GO" id="GO:0008854">
    <property type="term" value="F:exodeoxyribonuclease V activity"/>
    <property type="evidence" value="ECO:0007669"/>
    <property type="project" value="UniProtKB-EC"/>
</dbReference>
<evidence type="ECO:0000256" key="16">
    <source>
        <dbReference type="PROSITE-ProRule" id="PRU00560"/>
    </source>
</evidence>
<dbReference type="Gene3D" id="3.90.320.10">
    <property type="match status" value="1"/>
</dbReference>
<evidence type="ECO:0000256" key="12">
    <source>
        <dbReference type="ARBA" id="ARBA00023235"/>
    </source>
</evidence>
<dbReference type="GO" id="GO:0043138">
    <property type="term" value="F:3'-5' DNA helicase activity"/>
    <property type="evidence" value="ECO:0007669"/>
    <property type="project" value="UniProtKB-UniRule"/>
</dbReference>
<dbReference type="PANTHER" id="PTHR11070:SF23">
    <property type="entry name" value="RECBCD ENZYME SUBUNIT RECB"/>
    <property type="match status" value="1"/>
</dbReference>
<evidence type="ECO:0000259" key="19">
    <source>
        <dbReference type="PROSITE" id="PS51217"/>
    </source>
</evidence>
<comment type="domain">
    <text evidence="15">The C-terminal domain has nuclease activity and interacts with RecD. It interacts with RecA, facilitating its loading onto ssDNA.</text>
</comment>
<dbReference type="PROSITE" id="PS51198">
    <property type="entry name" value="UVRD_HELICASE_ATP_BIND"/>
    <property type="match status" value="1"/>
</dbReference>
<evidence type="ECO:0000256" key="10">
    <source>
        <dbReference type="ARBA" id="ARBA00023125"/>
    </source>
</evidence>
<evidence type="ECO:0000259" key="18">
    <source>
        <dbReference type="PROSITE" id="PS51198"/>
    </source>
</evidence>
<feature type="domain" description="UvrD-like helicase C-terminal" evidence="19">
    <location>
        <begin position="493"/>
        <end position="761"/>
    </location>
</feature>
<keyword evidence="4 15" id="KW-0227">DNA damage</keyword>
<dbReference type="CDD" id="cd22352">
    <property type="entry name" value="RecB_C-like"/>
    <property type="match status" value="1"/>
</dbReference>
<dbReference type="InterPro" id="IPR011604">
    <property type="entry name" value="PDDEXK-like_dom_sf"/>
</dbReference>
<evidence type="ECO:0000256" key="2">
    <source>
        <dbReference type="ARBA" id="ARBA00022723"/>
    </source>
</evidence>
<dbReference type="OrthoDB" id="9810135at2"/>
<dbReference type="GO" id="GO:0000287">
    <property type="term" value="F:magnesium ion binding"/>
    <property type="evidence" value="ECO:0007669"/>
    <property type="project" value="UniProtKB-UniRule"/>
</dbReference>
<dbReference type="GO" id="GO:0005524">
    <property type="term" value="F:ATP binding"/>
    <property type="evidence" value="ECO:0007669"/>
    <property type="project" value="UniProtKB-UniRule"/>
</dbReference>
<evidence type="ECO:0000256" key="3">
    <source>
        <dbReference type="ARBA" id="ARBA00022741"/>
    </source>
</evidence>
<dbReference type="Gene3D" id="1.10.486.10">
    <property type="entry name" value="PCRA, domain 4"/>
    <property type="match status" value="1"/>
</dbReference>
<keyword evidence="21" id="KW-1185">Reference proteome</keyword>
<evidence type="ECO:0000256" key="1">
    <source>
        <dbReference type="ARBA" id="ARBA00022722"/>
    </source>
</evidence>
<feature type="binding site" evidence="15">
    <location>
        <position position="1103"/>
    </location>
    <ligand>
        <name>Mg(2+)</name>
        <dbReference type="ChEBI" id="CHEBI:18420"/>
    </ligand>
</feature>
<comment type="catalytic activity">
    <reaction evidence="15">
        <text>Exonucleolytic cleavage (in the presence of ATP) in either 5'- to 3'- or 3'- to 5'-direction to yield 5'-phosphooligonucleotides.</text>
        <dbReference type="EC" id="3.1.11.5"/>
    </reaction>
</comment>
<organism evidence="20 21">
    <name type="scientific">Pseudofulvimonas gallinarii</name>
    <dbReference type="NCBI Taxonomy" id="634155"/>
    <lineage>
        <taxon>Bacteria</taxon>
        <taxon>Pseudomonadati</taxon>
        <taxon>Pseudomonadota</taxon>
        <taxon>Gammaproteobacteria</taxon>
        <taxon>Lysobacterales</taxon>
        <taxon>Rhodanobacteraceae</taxon>
        <taxon>Pseudofulvimonas</taxon>
    </lineage>
</organism>
<dbReference type="PROSITE" id="PS51217">
    <property type="entry name" value="UVRD_HELICASE_CTER"/>
    <property type="match status" value="1"/>
</dbReference>
<dbReference type="PANTHER" id="PTHR11070">
    <property type="entry name" value="UVRD / RECB / PCRA DNA HELICASE FAMILY MEMBER"/>
    <property type="match status" value="1"/>
</dbReference>
<dbReference type="GO" id="GO:0000724">
    <property type="term" value="P:double-strand break repair via homologous recombination"/>
    <property type="evidence" value="ECO:0007669"/>
    <property type="project" value="UniProtKB-UniRule"/>
</dbReference>
<dbReference type="GO" id="GO:0005829">
    <property type="term" value="C:cytosol"/>
    <property type="evidence" value="ECO:0007669"/>
    <property type="project" value="TreeGrafter"/>
</dbReference>
<dbReference type="GO" id="GO:0003677">
    <property type="term" value="F:DNA binding"/>
    <property type="evidence" value="ECO:0007669"/>
    <property type="project" value="UniProtKB-UniRule"/>
</dbReference>
<comment type="domain">
    <text evidence="15">The N-terminal DNA-binding domain is a ssDNA-dependent ATPase and has ATP-dependent 3'-5' helicase function. This domain interacts with RecC.</text>
</comment>
<dbReference type="SUPFAM" id="SSF52980">
    <property type="entry name" value="Restriction endonuclease-like"/>
    <property type="match status" value="1"/>
</dbReference>
<name>A0A4R3LAF1_9GAMM</name>
<evidence type="ECO:0000256" key="6">
    <source>
        <dbReference type="ARBA" id="ARBA00022806"/>
    </source>
</evidence>
<dbReference type="AlphaFoldDB" id="A0A4R3LAF1"/>
<feature type="binding site" evidence="16">
    <location>
        <begin position="22"/>
        <end position="29"/>
    </location>
    <ligand>
        <name>ATP</name>
        <dbReference type="ChEBI" id="CHEBI:30616"/>
    </ligand>
</feature>
<dbReference type="EMBL" id="SMAF01000019">
    <property type="protein sequence ID" value="TCS95234.1"/>
    <property type="molecule type" value="Genomic_DNA"/>
</dbReference>
<keyword evidence="11 15" id="KW-0234">DNA repair</keyword>
<accession>A0A4R3LAF1</accession>
<keyword evidence="12 15" id="KW-0413">Isomerase</keyword>
<dbReference type="GO" id="GO:0016887">
    <property type="term" value="F:ATP hydrolysis activity"/>
    <property type="evidence" value="ECO:0007669"/>
    <property type="project" value="RHEA"/>
</dbReference>
<gene>
    <name evidence="15" type="primary">recB</name>
    <name evidence="20" type="ORF">EDC25_11913</name>
</gene>
<keyword evidence="2 15" id="KW-0479">Metal-binding</keyword>
<keyword evidence="5 15" id="KW-0378">Hydrolase</keyword>
<evidence type="ECO:0000256" key="4">
    <source>
        <dbReference type="ARBA" id="ARBA00022763"/>
    </source>
</evidence>
<dbReference type="GO" id="GO:0009338">
    <property type="term" value="C:exodeoxyribonuclease V complex"/>
    <property type="evidence" value="ECO:0007669"/>
    <property type="project" value="TreeGrafter"/>
</dbReference>
<comment type="subunit">
    <text evidence="15">Heterotrimer of RecB, RecC and RecD. All subunits contribute to DNA-binding. Interacts with RecA.</text>
</comment>
<feature type="region of interest" description="Disordered" evidence="17">
    <location>
        <begin position="869"/>
        <end position="895"/>
    </location>
</feature>
<dbReference type="Proteomes" id="UP000294599">
    <property type="component" value="Unassembled WGS sequence"/>
</dbReference>
<keyword evidence="8 15" id="KW-0067">ATP-binding</keyword>
<sequence>MSGASEDRYLKLSLEGVHAIEASAGTGKTFTLATLVLRLLVECRLRIGEVLAVTFTDAATQELRARIRARLLLALKLLDSDRAALDPPDAKVTAAVLKSWLRKSGESQAALRLRLREAADGIDLASIFTIHGFCARVLREHALESGQGFDAPELLANDRHLRREVAADLWRAHAVDPVDADGLLALWPEGPEALADDLPVLAADIELRPSRPSRPADPTQELRDAADALMAAVRDDGERFRKALLEAMTAKVLNGNSFKAGWVHALFDDLRAWTEAGDNAVRFPTDLLARLDRDFLLGKTNKGKEALCPDSSMCAAVRRYGEAQQAMAGFLELRCAQLLHTLRAEARHRLSRRKAQLRVLTYDDLIDRVADALTGPFAGSLAMRLRQQYRVALVDEFQDTDPRQWLIFNRVFGADSDAPALFLIGDPKQAIYGFRGGDVDTYLAAVRTADAAPPLDRNFRSRPSVLKAVETLYDAAGDDAFLVEGIRFHPVSPGGVRADEDFRLDRSKAPALTIWQAPQPEADGKGRIRSYTAETARALATRACVAQIHRLLSAARTGGATIDGEALRPGHIAVLVRAHHEATRIRDALAEAGIPAVAAGRRSLFDTAEALELHALLLALLHSADDGRLRAALATVLVGMDARAIAGLDRDGPALRDARLRALHWRERLQRGGVLALVNELCAANAGRLFGLLDGERRVSNYLQLAEQLQDVQARTLGLAGLVDWLARAIAEADSSDETQMLRLESDARRVQVLTLHKSKGLEYPLVFLPFATIGGKTRSPGRHVTVRESGRRVLHWRLPLANPGWTQAAVAWEEAQRAEDARLLYVGLTRASHALWLATGPFNGQAATPLGRMLADLGALARAGKKTIRLDDGTPPQSLAWLPPDGDGMLPPARRPRRSLASDWWIYSFTQLRHADAGHAATAAATETPAAAADEPALDVADIDAGTVGTIDALLGGSRFGNALHAALERVDFAAWSDWRPGDGAPPGQTPLLVEALRGEGYTREHLDAGVEVLVSLVGRTLTTPLPEGGALCGLPAPSRRAEIEFHFAMQRTPVPALVELLHRHGVVTARRGFGLRQRLEGLMTGKIDLTYVRDGRWYVLDYKSNRLPRYDAAGIAEAMAQGEYDLQALIYTLALHRWLRFRLGDAYDYGRDFGGVRYLFCRGLDGSGERGIHAHRFAPELVAGLDALFAARADAADGDGEAAEDES</sequence>
<dbReference type="InterPro" id="IPR000212">
    <property type="entry name" value="DNA_helicase_UvrD/REP"/>
</dbReference>
<dbReference type="Gene3D" id="3.40.50.300">
    <property type="entry name" value="P-loop containing nucleotide triphosphate hydrolases"/>
    <property type="match status" value="2"/>
</dbReference>
<evidence type="ECO:0000256" key="9">
    <source>
        <dbReference type="ARBA" id="ARBA00022842"/>
    </source>
</evidence>
<reference evidence="20 21" key="1">
    <citation type="submission" date="2019-03" db="EMBL/GenBank/DDBJ databases">
        <title>Genomic Encyclopedia of Type Strains, Phase IV (KMG-IV): sequencing the most valuable type-strain genomes for metagenomic binning, comparative biology and taxonomic classification.</title>
        <authorList>
            <person name="Goeker M."/>
        </authorList>
    </citation>
    <scope>NUCLEOTIDE SEQUENCE [LARGE SCALE GENOMIC DNA]</scope>
    <source>
        <strain evidence="20 21">DSM 21944</strain>
    </source>
</reference>
<evidence type="ECO:0000256" key="15">
    <source>
        <dbReference type="HAMAP-Rule" id="MF_01485"/>
    </source>
</evidence>
<evidence type="ECO:0000256" key="5">
    <source>
        <dbReference type="ARBA" id="ARBA00022801"/>
    </source>
</evidence>
<dbReference type="EC" id="5.6.2.4" evidence="15"/>
<dbReference type="SUPFAM" id="SSF52540">
    <property type="entry name" value="P-loop containing nucleoside triphosphate hydrolases"/>
    <property type="match status" value="1"/>
</dbReference>
<comment type="miscellaneous">
    <text evidence="15">In the RecBCD complex, RecB has a slow 3'-5' helicase, an exonuclease activity and loads RecA onto ssDNA, RecD has a fast 5'-3' helicase activity, while RecC stimulates the ATPase and processivity of the RecB helicase and contributes to recognition of the Chi site.</text>
</comment>
<protein>
    <recommendedName>
        <fullName evidence="15">RecBCD enzyme subunit RecB</fullName>
        <ecNumber evidence="15">3.1.11.5</ecNumber>
        <ecNumber evidence="15">5.6.2.4</ecNumber>
    </recommendedName>
    <alternativeName>
        <fullName evidence="15">DNA 3'-5' helicase subunit RecB</fullName>
    </alternativeName>
    <alternativeName>
        <fullName evidence="15">Exonuclease V subunit RecB</fullName>
        <shortName evidence="15">ExoV subunit RecB</shortName>
    </alternativeName>
    <alternativeName>
        <fullName evidence="15">Helicase/nuclease RecBCD subunit RecB</fullName>
    </alternativeName>
</protein>
<dbReference type="InterPro" id="IPR004586">
    <property type="entry name" value="RecB"/>
</dbReference>
<feature type="region of interest" description="Nuclease activity, interacts with RecD and RecA" evidence="15">
    <location>
        <begin position="904"/>
        <end position="1209"/>
    </location>
</feature>
<dbReference type="Pfam" id="PF12705">
    <property type="entry name" value="PDDEXK_1"/>
    <property type="match status" value="1"/>
</dbReference>
<dbReference type="Gene3D" id="1.10.3170.10">
    <property type="entry name" value="Recbcd, chain B, domain 2"/>
    <property type="match status" value="1"/>
</dbReference>
<feature type="active site" description="For nuclease activity" evidence="15">
    <location>
        <position position="1103"/>
    </location>
</feature>
<dbReference type="InterPro" id="IPR038726">
    <property type="entry name" value="PDDEXK_AddAB-type"/>
</dbReference>
<evidence type="ECO:0000313" key="20">
    <source>
        <dbReference type="EMBL" id="TCS95234.1"/>
    </source>
</evidence>
<feature type="binding site" evidence="15">
    <location>
        <position position="966"/>
    </location>
    <ligand>
        <name>Mg(2+)</name>
        <dbReference type="ChEBI" id="CHEBI:18420"/>
    </ligand>
</feature>
<keyword evidence="9 15" id="KW-0460">Magnesium</keyword>
<keyword evidence="6 15" id="KW-0347">Helicase</keyword>
<dbReference type="InterPro" id="IPR011335">
    <property type="entry name" value="Restrct_endonuc-II-like"/>
</dbReference>
<dbReference type="HAMAP" id="MF_01485">
    <property type="entry name" value="RecB"/>
    <property type="match status" value="1"/>
</dbReference>
<evidence type="ECO:0000256" key="8">
    <source>
        <dbReference type="ARBA" id="ARBA00022840"/>
    </source>
</evidence>
<dbReference type="EC" id="3.1.11.5" evidence="15"/>
<dbReference type="Pfam" id="PF13361">
    <property type="entry name" value="UvrD_C"/>
    <property type="match status" value="2"/>
</dbReference>
<keyword evidence="3 15" id="KW-0547">Nucleotide-binding</keyword>
<evidence type="ECO:0000256" key="11">
    <source>
        <dbReference type="ARBA" id="ARBA00023204"/>
    </source>
</evidence>
<comment type="caution">
    <text evidence="20">The sequence shown here is derived from an EMBL/GenBank/DDBJ whole genome shotgun (WGS) entry which is preliminary data.</text>
</comment>
<dbReference type="RefSeq" id="WP_132577525.1">
    <property type="nucleotide sequence ID" value="NZ_JBHLWF010000083.1"/>
</dbReference>
<evidence type="ECO:0000256" key="17">
    <source>
        <dbReference type="SAM" id="MobiDB-lite"/>
    </source>
</evidence>
<comment type="catalytic activity">
    <reaction evidence="14 15">
        <text>ATP + H2O = ADP + phosphate + H(+)</text>
        <dbReference type="Rhea" id="RHEA:13065"/>
        <dbReference type="ChEBI" id="CHEBI:15377"/>
        <dbReference type="ChEBI" id="CHEBI:15378"/>
        <dbReference type="ChEBI" id="CHEBI:30616"/>
        <dbReference type="ChEBI" id="CHEBI:43474"/>
        <dbReference type="ChEBI" id="CHEBI:456216"/>
        <dbReference type="EC" id="5.6.2.4"/>
    </reaction>
</comment>
<proteinExistence type="inferred from homology"/>
<feature type="region of interest" description="DNA-binding and helicase activity, interacts with RecC" evidence="15">
    <location>
        <begin position="1"/>
        <end position="891"/>
    </location>
</feature>